<reference evidence="3" key="1">
    <citation type="journal article" date="2021" name="PeerJ">
        <title>Extensive microbial diversity within the chicken gut microbiome revealed by metagenomics and culture.</title>
        <authorList>
            <person name="Gilroy R."/>
            <person name="Ravi A."/>
            <person name="Getino M."/>
            <person name="Pursley I."/>
            <person name="Horton D.L."/>
            <person name="Alikhan N.F."/>
            <person name="Baker D."/>
            <person name="Gharbi K."/>
            <person name="Hall N."/>
            <person name="Watson M."/>
            <person name="Adriaenssens E.M."/>
            <person name="Foster-Nyarko E."/>
            <person name="Jarju S."/>
            <person name="Secka A."/>
            <person name="Antonio M."/>
            <person name="Oren A."/>
            <person name="Chaudhuri R.R."/>
            <person name="La Ragione R."/>
            <person name="Hildebrand F."/>
            <person name="Pallen M.J."/>
        </authorList>
    </citation>
    <scope>NUCLEOTIDE SEQUENCE</scope>
    <source>
        <strain evidence="3">ChiW19-6364</strain>
    </source>
</reference>
<sequence length="239" mass="26949">MKLGVIGGLGPMATACFLEMITKMTEAQRDQDHLEILIHSAPYIPDRTAFILGRSKDNPVEPMLKIGKKLAKEVSCIAIPCITAHYFYKELSENIPVPIIHGIYETGLELQKKGIKRAGLMATDGTIESRIFQDQLEKMGIEVLLPDERRQQDIMDVIYKDLKAGFPADMEKFQEVSLQLKDQGAQVILLGCTELSLIKKEVPLGKEYLDALEVLAQRCVVRCGKKLNKEYENLLMREE</sequence>
<dbReference type="EC" id="5.1.1.-" evidence="3"/>
<proteinExistence type="inferred from homology"/>
<dbReference type="AlphaFoldDB" id="A0A9D2RC83"/>
<dbReference type="InterPro" id="IPR015942">
    <property type="entry name" value="Asp/Glu/hydantoin_racemase"/>
</dbReference>
<dbReference type="PROSITE" id="PS51257">
    <property type="entry name" value="PROKAR_LIPOPROTEIN"/>
    <property type="match status" value="1"/>
</dbReference>
<evidence type="ECO:0000256" key="2">
    <source>
        <dbReference type="ARBA" id="ARBA00023235"/>
    </source>
</evidence>
<reference evidence="3" key="2">
    <citation type="submission" date="2021-04" db="EMBL/GenBank/DDBJ databases">
        <authorList>
            <person name="Gilroy R."/>
        </authorList>
    </citation>
    <scope>NUCLEOTIDE SEQUENCE</scope>
    <source>
        <strain evidence="3">ChiW19-6364</strain>
    </source>
</reference>
<dbReference type="PANTHER" id="PTHR21198">
    <property type="entry name" value="GLUTAMATE RACEMASE"/>
    <property type="match status" value="1"/>
</dbReference>
<dbReference type="InterPro" id="IPR001920">
    <property type="entry name" value="Asp/Glu_race"/>
</dbReference>
<dbReference type="Proteomes" id="UP000823850">
    <property type="component" value="Unassembled WGS sequence"/>
</dbReference>
<dbReference type="GO" id="GO:0047661">
    <property type="term" value="F:amino-acid racemase activity"/>
    <property type="evidence" value="ECO:0007669"/>
    <property type="project" value="InterPro"/>
</dbReference>
<dbReference type="InterPro" id="IPR033134">
    <property type="entry name" value="Asp/Glu_racemase_AS_2"/>
</dbReference>
<evidence type="ECO:0000313" key="3">
    <source>
        <dbReference type="EMBL" id="HJD41309.1"/>
    </source>
</evidence>
<evidence type="ECO:0000313" key="4">
    <source>
        <dbReference type="Proteomes" id="UP000823850"/>
    </source>
</evidence>
<dbReference type="EMBL" id="DWUX01000253">
    <property type="protein sequence ID" value="HJD41309.1"/>
    <property type="molecule type" value="Genomic_DNA"/>
</dbReference>
<protein>
    <submittedName>
        <fullName evidence="3">Amino acid racemase</fullName>
        <ecNumber evidence="3">5.1.1.-</ecNumber>
    </submittedName>
</protein>
<dbReference type="PANTHER" id="PTHR21198:SF7">
    <property type="entry name" value="ASPARTATE-GLUTAMATE RACEMASE FAMILY"/>
    <property type="match status" value="1"/>
</dbReference>
<evidence type="ECO:0000256" key="1">
    <source>
        <dbReference type="ARBA" id="ARBA00007847"/>
    </source>
</evidence>
<comment type="similarity">
    <text evidence="1">Belongs to the aspartate/glutamate racemases family.</text>
</comment>
<organism evidence="3 4">
    <name type="scientific">Candidatus Blautia stercoripullorum</name>
    <dbReference type="NCBI Taxonomy" id="2838502"/>
    <lineage>
        <taxon>Bacteria</taxon>
        <taxon>Bacillati</taxon>
        <taxon>Bacillota</taxon>
        <taxon>Clostridia</taxon>
        <taxon>Lachnospirales</taxon>
        <taxon>Lachnospiraceae</taxon>
        <taxon>Blautia</taxon>
    </lineage>
</organism>
<comment type="caution">
    <text evidence="3">The sequence shown here is derived from an EMBL/GenBank/DDBJ whole genome shotgun (WGS) entry which is preliminary data.</text>
</comment>
<dbReference type="Gene3D" id="3.40.50.1860">
    <property type="match status" value="2"/>
</dbReference>
<gene>
    <name evidence="3" type="ORF">H9913_14940</name>
</gene>
<keyword evidence="2 3" id="KW-0413">Isomerase</keyword>
<dbReference type="Pfam" id="PF01177">
    <property type="entry name" value="Asp_Glu_race"/>
    <property type="match status" value="1"/>
</dbReference>
<name>A0A9D2RC83_9FIRM</name>
<dbReference type="PROSITE" id="PS00924">
    <property type="entry name" value="ASP_GLU_RACEMASE_2"/>
    <property type="match status" value="1"/>
</dbReference>
<accession>A0A9D2RC83</accession>
<dbReference type="InterPro" id="IPR004380">
    <property type="entry name" value="Asp_race"/>
</dbReference>
<dbReference type="SUPFAM" id="SSF53681">
    <property type="entry name" value="Aspartate/glutamate racemase"/>
    <property type="match status" value="2"/>
</dbReference>
<dbReference type="NCBIfam" id="TIGR00035">
    <property type="entry name" value="asp_race"/>
    <property type="match status" value="1"/>
</dbReference>